<gene>
    <name evidence="4" type="ORF">MESMUL_03860</name>
</gene>
<dbReference type="GO" id="GO:0003723">
    <property type="term" value="F:RNA binding"/>
    <property type="evidence" value="ECO:0007669"/>
    <property type="project" value="InterPro"/>
</dbReference>
<dbReference type="GO" id="GO:0006402">
    <property type="term" value="P:mRNA catabolic process"/>
    <property type="evidence" value="ECO:0007669"/>
    <property type="project" value="TreeGrafter"/>
</dbReference>
<feature type="coiled-coil region" evidence="1">
    <location>
        <begin position="125"/>
        <end position="152"/>
    </location>
</feature>
<reference evidence="4 5" key="1">
    <citation type="journal article" date="2018" name="Int. J. Syst. Evol. Microbiol.">
        <title>Mesosutterella multiformis gen. nov., sp. nov., a member of the family Sutterellaceae and Sutterella megalosphaeroides sp. nov., isolated from human faeces.</title>
        <authorList>
            <person name="Sakamoto M."/>
            <person name="Ikeyama N."/>
            <person name="Kunihiro T."/>
            <person name="Iino T."/>
            <person name="Yuki M."/>
            <person name="Ohkuma M."/>
        </authorList>
    </citation>
    <scope>NUCLEOTIDE SEQUENCE [LARGE SCALE GENOMIC DNA]</scope>
    <source>
        <strain evidence="4 5">4NBBH2</strain>
    </source>
</reference>
<feature type="region of interest" description="Disordered" evidence="2">
    <location>
        <begin position="626"/>
        <end position="683"/>
    </location>
</feature>
<name>A0A388S9U0_9BURK</name>
<dbReference type="SUPFAM" id="SSF50249">
    <property type="entry name" value="Nucleic acid-binding proteins"/>
    <property type="match status" value="1"/>
</dbReference>
<comment type="caution">
    <text evidence="4">The sequence shown here is derived from an EMBL/GenBank/DDBJ whole genome shotgun (WGS) entry which is preliminary data.</text>
</comment>
<proteinExistence type="predicted"/>
<organism evidence="4 5">
    <name type="scientific">Mesosutterella multiformis</name>
    <dbReference type="NCBI Taxonomy" id="2259133"/>
    <lineage>
        <taxon>Bacteria</taxon>
        <taxon>Pseudomonadati</taxon>
        <taxon>Pseudomonadota</taxon>
        <taxon>Betaproteobacteria</taxon>
        <taxon>Burkholderiales</taxon>
        <taxon>Sutterellaceae</taxon>
        <taxon>Mesosutterella</taxon>
    </lineage>
</organism>
<dbReference type="PANTHER" id="PTHR23355:SF9">
    <property type="entry name" value="DIS3-LIKE EXONUCLEASE 2"/>
    <property type="match status" value="1"/>
</dbReference>
<dbReference type="SMART" id="SM00955">
    <property type="entry name" value="RNB"/>
    <property type="match status" value="1"/>
</dbReference>
<dbReference type="InterPro" id="IPR050180">
    <property type="entry name" value="RNR_Ribonuclease"/>
</dbReference>
<dbReference type="PANTHER" id="PTHR23355">
    <property type="entry name" value="RIBONUCLEASE"/>
    <property type="match status" value="1"/>
</dbReference>
<sequence length="683" mass="76294">MTNLFFDDNGSFKAGSVLSSTSATYQVELSTGKRTKVKGSKVFFSFEQPSPQAFMEKAQAQAAELDPSFLWEVAPKDEFSYEDLAAEYFGDEETNIAKAGLLMKLYESPVYFYRKGRGRFKAAPEEILKRALEALERKRKQEEHKKAITAELVAGTVPPEISADPIGLLIHADKNSIEWKALSDAAAERRMTPLKLLLELKAIASPWHWHVDSFYAENFPEGAGFPDTLPQPPEGRGDDLPVSDAVPFSIDDSSTTEIDDATSVTHMEGGKTRIGIHIAVPSIGMQRGDPMDLFVRNRMSTVYAPGLKTTMLPENWVKAYSLDEGRLVPCLSLYAMVDDETMSVLSTDTRLERIRMGDNLRYDQWDEQVSEEAVEAGTLTIPHAEDIRYLWHFAKHLQAEREAVRGRPEVKGKIDWFFDLEGEGEDAIIHVKGRRRGEPLDLVVAEAMIFANSVWGEWLEEHGTAGIYRSQRMGRVRMSTVGGPHDGLGVARYSWCTSPLRRYVDLVNQQQIIATVMGEKPPYERNDSDFFMIVAQFENIYGLYKDFQTRMERYWSLRWIAQENVKQIEGIVVKGDLVRFDGIPFTQRVPGLPELPRGKKVVLDILGLDYIGLVLEVRLKEVRDEVQELGDEEPEEEAPEAVPEEAAASAAEAGAPEAPAESPESAAEPAAESAPESDAAPAP</sequence>
<protein>
    <submittedName>
        <fullName evidence="4">Ribonuclease II</fullName>
    </submittedName>
</protein>
<evidence type="ECO:0000256" key="1">
    <source>
        <dbReference type="SAM" id="Coils"/>
    </source>
</evidence>
<dbReference type="EMBL" id="BGZJ01000001">
    <property type="protein sequence ID" value="GBO93032.1"/>
    <property type="molecule type" value="Genomic_DNA"/>
</dbReference>
<dbReference type="InterPro" id="IPR001900">
    <property type="entry name" value="RNase_II/R"/>
</dbReference>
<accession>A0A401LKV7</accession>
<feature type="compositionally biased region" description="Low complexity" evidence="2">
    <location>
        <begin position="644"/>
        <end position="683"/>
    </location>
</feature>
<dbReference type="RefSeq" id="WP_116269503.1">
    <property type="nucleotide sequence ID" value="NZ_BGZJ01000001.1"/>
</dbReference>
<feature type="compositionally biased region" description="Acidic residues" evidence="2">
    <location>
        <begin position="627"/>
        <end position="643"/>
    </location>
</feature>
<evidence type="ECO:0000313" key="4">
    <source>
        <dbReference type="EMBL" id="GBO93032.1"/>
    </source>
</evidence>
<dbReference type="GO" id="GO:0004540">
    <property type="term" value="F:RNA nuclease activity"/>
    <property type="evidence" value="ECO:0007669"/>
    <property type="project" value="InterPro"/>
</dbReference>
<keyword evidence="5" id="KW-1185">Reference proteome</keyword>
<dbReference type="OrthoDB" id="5288992at2"/>
<evidence type="ECO:0000259" key="3">
    <source>
        <dbReference type="SMART" id="SM00955"/>
    </source>
</evidence>
<dbReference type="GO" id="GO:0005829">
    <property type="term" value="C:cytosol"/>
    <property type="evidence" value="ECO:0007669"/>
    <property type="project" value="TreeGrafter"/>
</dbReference>
<dbReference type="Proteomes" id="UP000266091">
    <property type="component" value="Unassembled WGS sequence"/>
</dbReference>
<accession>A0A388S9U0</accession>
<evidence type="ECO:0000313" key="5">
    <source>
        <dbReference type="Proteomes" id="UP000266091"/>
    </source>
</evidence>
<dbReference type="Pfam" id="PF00773">
    <property type="entry name" value="RNB"/>
    <property type="match status" value="2"/>
</dbReference>
<dbReference type="InterPro" id="IPR012340">
    <property type="entry name" value="NA-bd_OB-fold"/>
</dbReference>
<feature type="domain" description="RNB" evidence="3">
    <location>
        <begin position="239"/>
        <end position="518"/>
    </location>
</feature>
<keyword evidence="1" id="KW-0175">Coiled coil</keyword>
<dbReference type="AlphaFoldDB" id="A0A388S9U0"/>
<evidence type="ECO:0000256" key="2">
    <source>
        <dbReference type="SAM" id="MobiDB-lite"/>
    </source>
</evidence>